<feature type="transmembrane region" description="Helical" evidence="1">
    <location>
        <begin position="12"/>
        <end position="31"/>
    </location>
</feature>
<keyword evidence="1" id="KW-1133">Transmembrane helix</keyword>
<sequence length="45" mass="5144">MCPIQKMLKKKQIRLLIVAIRLMAVMCFIFLKITNSSVILCFSGV</sequence>
<evidence type="ECO:0000256" key="1">
    <source>
        <dbReference type="SAM" id="Phobius"/>
    </source>
</evidence>
<accession>A0A9W5MYX1</accession>
<reference evidence="2 3" key="1">
    <citation type="submission" date="2010-01" db="EMBL/GenBank/DDBJ databases">
        <authorList>
            <person name="Weinstock G."/>
            <person name="Sodergren E."/>
            <person name="Clifton S."/>
            <person name="Fulton L."/>
            <person name="Fulton B."/>
            <person name="Courtney L."/>
            <person name="Fronick C."/>
            <person name="Harrison M."/>
            <person name="Strong C."/>
            <person name="Farmer C."/>
            <person name="Delahaunty K."/>
            <person name="Markovic C."/>
            <person name="Hall O."/>
            <person name="Minx P."/>
            <person name="Tomlinson C."/>
            <person name="Mitreva M."/>
            <person name="Nelson J."/>
            <person name="Hou S."/>
            <person name="Wollam A."/>
            <person name="Pepin K.H."/>
            <person name="Johnson M."/>
            <person name="Bhonagiri V."/>
            <person name="Nash W.E."/>
            <person name="Warren W."/>
            <person name="Chinwalla A."/>
            <person name="Mardis E.R."/>
            <person name="Wilson R.K."/>
        </authorList>
    </citation>
    <scope>NUCLEOTIDE SEQUENCE [LARGE SCALE GENOMIC DNA]</scope>
    <source>
        <strain evidence="2 3">NJ9703</strain>
    </source>
</reference>
<comment type="caution">
    <text evidence="2">The sequence shown here is derived from an EMBL/GenBank/DDBJ whole genome shotgun (WGS) entry which is preliminary data.</text>
</comment>
<evidence type="ECO:0000313" key="2">
    <source>
        <dbReference type="EMBL" id="EFC51713.1"/>
    </source>
</evidence>
<organism evidence="2 3">
    <name type="scientific">Neisseria subflava NJ9703</name>
    <dbReference type="NCBI Taxonomy" id="546268"/>
    <lineage>
        <taxon>Bacteria</taxon>
        <taxon>Pseudomonadati</taxon>
        <taxon>Pseudomonadota</taxon>
        <taxon>Betaproteobacteria</taxon>
        <taxon>Neisseriales</taxon>
        <taxon>Neisseriaceae</taxon>
        <taxon>Neisseria</taxon>
    </lineage>
</organism>
<keyword evidence="1" id="KW-0812">Transmembrane</keyword>
<dbReference type="Proteomes" id="UP000004621">
    <property type="component" value="Unassembled WGS sequence"/>
</dbReference>
<dbReference type="EMBL" id="ACEO02000009">
    <property type="protein sequence ID" value="EFC51713.1"/>
    <property type="molecule type" value="Genomic_DNA"/>
</dbReference>
<keyword evidence="1" id="KW-0472">Membrane</keyword>
<proteinExistence type="predicted"/>
<evidence type="ECO:0000313" key="3">
    <source>
        <dbReference type="Proteomes" id="UP000004621"/>
    </source>
</evidence>
<name>A0A9W5MYX1_NEISU</name>
<protein>
    <submittedName>
        <fullName evidence="2">Uncharacterized protein</fullName>
    </submittedName>
</protein>
<gene>
    <name evidence="2" type="ORF">NEISUBOT_04968</name>
</gene>
<dbReference type="AlphaFoldDB" id="A0A9W5MYX1"/>